<dbReference type="EMBL" id="BLZR01000001">
    <property type="protein sequence ID" value="GFP76341.1"/>
    <property type="molecule type" value="Genomic_DNA"/>
</dbReference>
<protein>
    <submittedName>
        <fullName evidence="1">Uncharacterized protein</fullName>
    </submittedName>
</protein>
<dbReference type="Proteomes" id="UP000580568">
    <property type="component" value="Unassembled WGS sequence"/>
</dbReference>
<evidence type="ECO:0000313" key="2">
    <source>
        <dbReference type="Proteomes" id="UP000580568"/>
    </source>
</evidence>
<proteinExistence type="predicted"/>
<gene>
    <name evidence="1" type="ORF">bsdtw1_02443</name>
</gene>
<name>A0A6V8SHS5_9CLOT</name>
<comment type="caution">
    <text evidence="1">The sequence shown here is derived from an EMBL/GenBank/DDBJ whole genome shotgun (WGS) entry which is preliminary data.</text>
</comment>
<sequence>MLKNPEISILNSKHEVRVNINLSIKKQDMLSYNWIGYCKHKRIC</sequence>
<dbReference type="AlphaFoldDB" id="A0A6V8SHS5"/>
<reference evidence="1 2" key="1">
    <citation type="submission" date="2020-07" db="EMBL/GenBank/DDBJ databases">
        <title>A new beta-1,3-glucan-decomposing anaerobic bacterium isolated from anoxic soil subjected to biological soil disinfestation.</title>
        <authorList>
            <person name="Ueki A."/>
            <person name="Tonouchi A."/>
        </authorList>
    </citation>
    <scope>NUCLEOTIDE SEQUENCE [LARGE SCALE GENOMIC DNA]</scope>
    <source>
        <strain evidence="1 2">TW1</strain>
    </source>
</reference>
<evidence type="ECO:0000313" key="1">
    <source>
        <dbReference type="EMBL" id="GFP76341.1"/>
    </source>
</evidence>
<accession>A0A6V8SHS5</accession>
<keyword evidence="2" id="KW-1185">Reference proteome</keyword>
<organism evidence="1 2">
    <name type="scientific">Clostridium fungisolvens</name>
    <dbReference type="NCBI Taxonomy" id="1604897"/>
    <lineage>
        <taxon>Bacteria</taxon>
        <taxon>Bacillati</taxon>
        <taxon>Bacillota</taxon>
        <taxon>Clostridia</taxon>
        <taxon>Eubacteriales</taxon>
        <taxon>Clostridiaceae</taxon>
        <taxon>Clostridium</taxon>
    </lineage>
</organism>